<dbReference type="GO" id="GO:0003755">
    <property type="term" value="F:peptidyl-prolyl cis-trans isomerase activity"/>
    <property type="evidence" value="ECO:0007669"/>
    <property type="project" value="UniProtKB-UniRule"/>
</dbReference>
<dbReference type="Pfam" id="PF05697">
    <property type="entry name" value="Trigger_N"/>
    <property type="match status" value="1"/>
</dbReference>
<keyword evidence="9 12" id="KW-0131">Cell cycle</keyword>
<comment type="domain">
    <text evidence="12">Consists of 3 domains; the N-terminus binds the ribosome, the middle domain has PPIase activity, while the C-terminus has intrinsic chaperone activity on its own.</text>
</comment>
<dbReference type="PROSITE" id="PS50059">
    <property type="entry name" value="FKBP_PPIASE"/>
    <property type="match status" value="1"/>
</dbReference>
<evidence type="ECO:0000259" key="16">
    <source>
        <dbReference type="PROSITE" id="PS50059"/>
    </source>
</evidence>
<dbReference type="Gene3D" id="3.10.50.40">
    <property type="match status" value="1"/>
</dbReference>
<accession>A0A430AIZ1</accession>
<dbReference type="GO" id="GO:0043335">
    <property type="term" value="P:protein unfolding"/>
    <property type="evidence" value="ECO:0007669"/>
    <property type="project" value="TreeGrafter"/>
</dbReference>
<evidence type="ECO:0000256" key="15">
    <source>
        <dbReference type="SAM" id="Coils"/>
    </source>
</evidence>
<sequence length="427" mass="47561">MSAKWEKKGTNDGVLTFEIDTDTIEKGLKVAFDRVKKNLNVPGFRKGKVSRTVFNKMYGEAALYQDALNAVLPECYDAAVKESGIEAVSQPKIDVESMEEGQPWVITAEVTVKPEVKLGEYKNLTVEKQDRTVTDEDVEANLKQKQEQQAELVLKEEEAAANGDTVVIDFEGFKDGVAFEGGKGENHSLELGSGSFIPGFEEQLVGKKAGEELDVTVTFPEEYQAEDLAGAKAVFKVKVHEVKAKELPELDDEFAKDVDDEVETLAELKEKIRKELEENKTNAADEAVKEAAIQQAVANAEIVELPHVMVHDEVHRSMDQFLNNMKQQGVSPEMYYQLTGTTEADLHKQFEEEAEVRTKTNLVIEAVAAKEGFEATDEEVNAEIKDLAEQYNMEEAAIRNVLTPDMLKHDIAMKKALEEITETVKEA</sequence>
<dbReference type="InterPro" id="IPR037041">
    <property type="entry name" value="Trigger_fac_C_sf"/>
</dbReference>
<dbReference type="EMBL" id="NGJZ01000001">
    <property type="protein sequence ID" value="RSU08072.1"/>
    <property type="molecule type" value="Genomic_DNA"/>
</dbReference>
<dbReference type="GO" id="GO:0043022">
    <property type="term" value="F:ribosome binding"/>
    <property type="evidence" value="ECO:0007669"/>
    <property type="project" value="TreeGrafter"/>
</dbReference>
<comment type="subcellular location">
    <subcellularLocation>
        <location evidence="12">Cytoplasm</location>
    </subcellularLocation>
    <text evidence="12">About half TF is bound to the ribosome near the polypeptide exit tunnel while the other half is free in the cytoplasm.</text>
</comment>
<protein>
    <recommendedName>
        <fullName evidence="4 12">Trigger factor</fullName>
        <shortName evidence="12">TF</shortName>
        <ecNumber evidence="3 12">5.2.1.8</ecNumber>
    </recommendedName>
    <alternativeName>
        <fullName evidence="11 12">PPIase</fullName>
    </alternativeName>
</protein>
<organism evidence="17 18">
    <name type="scientific">Vagococcus entomophilus</name>
    <dbReference type="NCBI Taxonomy" id="1160095"/>
    <lineage>
        <taxon>Bacteria</taxon>
        <taxon>Bacillati</taxon>
        <taxon>Bacillota</taxon>
        <taxon>Bacilli</taxon>
        <taxon>Lactobacillales</taxon>
        <taxon>Enterococcaceae</taxon>
        <taxon>Vagococcus</taxon>
    </lineage>
</organism>
<dbReference type="AlphaFoldDB" id="A0A430AIZ1"/>
<comment type="catalytic activity">
    <reaction evidence="1 12 13">
        <text>[protein]-peptidylproline (omega=180) = [protein]-peptidylproline (omega=0)</text>
        <dbReference type="Rhea" id="RHEA:16237"/>
        <dbReference type="Rhea" id="RHEA-COMP:10747"/>
        <dbReference type="Rhea" id="RHEA-COMP:10748"/>
        <dbReference type="ChEBI" id="CHEBI:83833"/>
        <dbReference type="ChEBI" id="CHEBI:83834"/>
        <dbReference type="EC" id="5.2.1.8"/>
    </reaction>
</comment>
<keyword evidence="18" id="KW-1185">Reference proteome</keyword>
<evidence type="ECO:0000313" key="17">
    <source>
        <dbReference type="EMBL" id="RSU08072.1"/>
    </source>
</evidence>
<dbReference type="NCBIfam" id="TIGR00115">
    <property type="entry name" value="tig"/>
    <property type="match status" value="1"/>
</dbReference>
<dbReference type="OrthoDB" id="9767721at2"/>
<dbReference type="SUPFAM" id="SSF54534">
    <property type="entry name" value="FKBP-like"/>
    <property type="match status" value="1"/>
</dbReference>
<feature type="domain" description="PPIase FKBP-type" evidence="16">
    <location>
        <begin position="163"/>
        <end position="245"/>
    </location>
</feature>
<evidence type="ECO:0000256" key="9">
    <source>
        <dbReference type="ARBA" id="ARBA00023306"/>
    </source>
</evidence>
<keyword evidence="12" id="KW-0963">Cytoplasm</keyword>
<dbReference type="InterPro" id="IPR001179">
    <property type="entry name" value="PPIase_FKBP_dom"/>
</dbReference>
<dbReference type="InterPro" id="IPR046357">
    <property type="entry name" value="PPIase_dom_sf"/>
</dbReference>
<dbReference type="Pfam" id="PF05698">
    <property type="entry name" value="Trigger_C"/>
    <property type="match status" value="1"/>
</dbReference>
<comment type="caution">
    <text evidence="17">The sequence shown here is derived from an EMBL/GenBank/DDBJ whole genome shotgun (WGS) entry which is preliminary data.</text>
</comment>
<reference evidence="17 18" key="1">
    <citation type="submission" date="2017-05" db="EMBL/GenBank/DDBJ databases">
        <title>Vagococcus spp. assemblies.</title>
        <authorList>
            <person name="Gulvik C.A."/>
        </authorList>
    </citation>
    <scope>NUCLEOTIDE SEQUENCE [LARGE SCALE GENOMIC DNA]</scope>
    <source>
        <strain evidence="17 18">DSM 24756</strain>
    </source>
</reference>
<dbReference type="FunFam" id="3.10.50.40:FF:000001">
    <property type="entry name" value="Trigger factor"/>
    <property type="match status" value="1"/>
</dbReference>
<keyword evidence="6 12" id="KW-0697">Rotamase</keyword>
<evidence type="ECO:0000256" key="3">
    <source>
        <dbReference type="ARBA" id="ARBA00013194"/>
    </source>
</evidence>
<dbReference type="PIRSF" id="PIRSF003095">
    <property type="entry name" value="Trigger_factor"/>
    <property type="match status" value="1"/>
</dbReference>
<evidence type="ECO:0000313" key="18">
    <source>
        <dbReference type="Proteomes" id="UP000288669"/>
    </source>
</evidence>
<dbReference type="SUPFAM" id="SSF109998">
    <property type="entry name" value="Triger factor/SurA peptide-binding domain-like"/>
    <property type="match status" value="1"/>
</dbReference>
<keyword evidence="15" id="KW-0175">Coiled coil</keyword>
<dbReference type="GO" id="GO:0005737">
    <property type="term" value="C:cytoplasm"/>
    <property type="evidence" value="ECO:0007669"/>
    <property type="project" value="UniProtKB-SubCell"/>
</dbReference>
<dbReference type="HAMAP" id="MF_00303">
    <property type="entry name" value="Trigger_factor_Tig"/>
    <property type="match status" value="1"/>
</dbReference>
<dbReference type="GO" id="GO:0051301">
    <property type="term" value="P:cell division"/>
    <property type="evidence" value="ECO:0007669"/>
    <property type="project" value="UniProtKB-KW"/>
</dbReference>
<dbReference type="Gene3D" id="1.10.3120.10">
    <property type="entry name" value="Trigger factor, C-terminal domain"/>
    <property type="match status" value="1"/>
</dbReference>
<dbReference type="GO" id="GO:0015031">
    <property type="term" value="P:protein transport"/>
    <property type="evidence" value="ECO:0007669"/>
    <property type="project" value="UniProtKB-UniRule"/>
</dbReference>
<dbReference type="InterPro" id="IPR027304">
    <property type="entry name" value="Trigger_fact/SurA_dom_sf"/>
</dbReference>
<keyword evidence="5 12" id="KW-0132">Cell division</keyword>
<keyword evidence="8 12" id="KW-0413">Isomerase</keyword>
<dbReference type="InterPro" id="IPR005215">
    <property type="entry name" value="Trig_fac"/>
</dbReference>
<dbReference type="GO" id="GO:0051083">
    <property type="term" value="P:'de novo' cotranslational protein folding"/>
    <property type="evidence" value="ECO:0007669"/>
    <property type="project" value="TreeGrafter"/>
</dbReference>
<dbReference type="Proteomes" id="UP000288669">
    <property type="component" value="Unassembled WGS sequence"/>
</dbReference>
<evidence type="ECO:0000256" key="2">
    <source>
        <dbReference type="ARBA" id="ARBA00005464"/>
    </source>
</evidence>
<dbReference type="Pfam" id="PF00254">
    <property type="entry name" value="FKBP_C"/>
    <property type="match status" value="1"/>
</dbReference>
<dbReference type="Gene3D" id="3.30.70.1050">
    <property type="entry name" value="Trigger factor ribosome-binding domain"/>
    <property type="match status" value="1"/>
</dbReference>
<evidence type="ECO:0000256" key="14">
    <source>
        <dbReference type="RuleBase" id="RU003914"/>
    </source>
</evidence>
<evidence type="ECO:0000256" key="1">
    <source>
        <dbReference type="ARBA" id="ARBA00000971"/>
    </source>
</evidence>
<evidence type="ECO:0000256" key="13">
    <source>
        <dbReference type="PROSITE-ProRule" id="PRU00277"/>
    </source>
</evidence>
<evidence type="ECO:0000256" key="5">
    <source>
        <dbReference type="ARBA" id="ARBA00022618"/>
    </source>
</evidence>
<comment type="function">
    <text evidence="10 12">Involved in protein export. Acts as a chaperone by maintaining the newly synthesized protein in an open conformation. Functions as a peptidyl-prolyl cis-trans isomerase.</text>
</comment>
<dbReference type="InterPro" id="IPR036611">
    <property type="entry name" value="Trigger_fac_ribosome-bd_sf"/>
</dbReference>
<evidence type="ECO:0000256" key="11">
    <source>
        <dbReference type="ARBA" id="ARBA00029986"/>
    </source>
</evidence>
<dbReference type="SUPFAM" id="SSF102735">
    <property type="entry name" value="Trigger factor ribosome-binding domain"/>
    <property type="match status" value="1"/>
</dbReference>
<name>A0A430AIZ1_9ENTE</name>
<dbReference type="PANTHER" id="PTHR30560:SF3">
    <property type="entry name" value="TRIGGER FACTOR-LIKE PROTEIN TIG, CHLOROPLASTIC"/>
    <property type="match status" value="1"/>
</dbReference>
<gene>
    <name evidence="12" type="primary">tig</name>
    <name evidence="17" type="ORF">CBF30_02175</name>
</gene>
<dbReference type="EC" id="5.2.1.8" evidence="3 12"/>
<evidence type="ECO:0000256" key="12">
    <source>
        <dbReference type="HAMAP-Rule" id="MF_00303"/>
    </source>
</evidence>
<evidence type="ECO:0000256" key="8">
    <source>
        <dbReference type="ARBA" id="ARBA00023235"/>
    </source>
</evidence>
<comment type="similarity">
    <text evidence="2 12 14">Belongs to the FKBP-type PPIase family. Tig subfamily.</text>
</comment>
<evidence type="ECO:0000256" key="6">
    <source>
        <dbReference type="ARBA" id="ARBA00023110"/>
    </source>
</evidence>
<feature type="coiled-coil region" evidence="15">
    <location>
        <begin position="255"/>
        <end position="286"/>
    </location>
</feature>
<evidence type="ECO:0000256" key="4">
    <source>
        <dbReference type="ARBA" id="ARBA00016902"/>
    </source>
</evidence>
<dbReference type="GO" id="GO:0044183">
    <property type="term" value="F:protein folding chaperone"/>
    <property type="evidence" value="ECO:0007669"/>
    <property type="project" value="TreeGrafter"/>
</dbReference>
<dbReference type="InterPro" id="IPR008880">
    <property type="entry name" value="Trigger_fac_C"/>
</dbReference>
<dbReference type="InterPro" id="IPR008881">
    <property type="entry name" value="Trigger_fac_ribosome-bd_bac"/>
</dbReference>
<keyword evidence="7 12" id="KW-0143">Chaperone</keyword>
<evidence type="ECO:0000256" key="7">
    <source>
        <dbReference type="ARBA" id="ARBA00023186"/>
    </source>
</evidence>
<proteinExistence type="inferred from homology"/>
<dbReference type="RefSeq" id="WP_126822309.1">
    <property type="nucleotide sequence ID" value="NZ_JBHLWU010000001.1"/>
</dbReference>
<dbReference type="PANTHER" id="PTHR30560">
    <property type="entry name" value="TRIGGER FACTOR CHAPERONE AND PEPTIDYL-PROLYL CIS/TRANS ISOMERASE"/>
    <property type="match status" value="1"/>
</dbReference>
<evidence type="ECO:0000256" key="10">
    <source>
        <dbReference type="ARBA" id="ARBA00024849"/>
    </source>
</evidence>